<name>A0A3N4HHW4_ASCIM</name>
<protein>
    <submittedName>
        <fullName evidence="2">Uncharacterized protein</fullName>
    </submittedName>
</protein>
<feature type="compositionally biased region" description="Basic and acidic residues" evidence="1">
    <location>
        <begin position="110"/>
        <end position="119"/>
    </location>
</feature>
<dbReference type="EMBL" id="ML119895">
    <property type="protein sequence ID" value="RPA71861.1"/>
    <property type="molecule type" value="Genomic_DNA"/>
</dbReference>
<feature type="region of interest" description="Disordered" evidence="1">
    <location>
        <begin position="1"/>
        <end position="287"/>
    </location>
</feature>
<gene>
    <name evidence="2" type="ORF">BJ508DRAFT_315250</name>
</gene>
<feature type="compositionally biased region" description="Polar residues" evidence="1">
    <location>
        <begin position="514"/>
        <end position="546"/>
    </location>
</feature>
<dbReference type="AlphaFoldDB" id="A0A3N4HHW4"/>
<feature type="compositionally biased region" description="Pro residues" evidence="1">
    <location>
        <begin position="131"/>
        <end position="141"/>
    </location>
</feature>
<feature type="compositionally biased region" description="Low complexity" evidence="1">
    <location>
        <begin position="382"/>
        <end position="392"/>
    </location>
</feature>
<feature type="compositionally biased region" description="Low complexity" evidence="1">
    <location>
        <begin position="59"/>
        <end position="68"/>
    </location>
</feature>
<feature type="compositionally biased region" description="Polar residues" evidence="1">
    <location>
        <begin position="458"/>
        <end position="477"/>
    </location>
</feature>
<feature type="compositionally biased region" description="Low complexity" evidence="1">
    <location>
        <begin position="142"/>
        <end position="175"/>
    </location>
</feature>
<sequence length="592" mass="66391">MGMAEDDTRNSGNKDKTERRAIARAYGVEEDDPRLFDGTWHQPSIAPKRKRNTRPQPRPTQQPAQQLPPHRPRYEPYPQQHNGVDIRGHLHPLHLQLRPEGVNWQPPFPHDQRFNEARHQPRHHQQQQPHPQAPPQQPRPQAPLQGPRPQDSFQQPRPQGPLQGPRPQDSFQQPRPQAPPQQPRPQGSFQQPRPQAPQQPRPQDSFRQPRPQAPLQGPHQQTRPTLPQPQQPRPQDLPPPPQFPSHGSRTGHRQHNEQVFQSNPSQSNPHYEPMRPPHLSQQYAIPQLGEDDGGLVAMFAASLEKGVFARERERRIRLGLPLSPRHTQTMPLPFRGPAELALPPQYGHGGYSSSQAGRSSQAQHPRSSQAYPLPEVREHPRSSQADRSSQAQHPRSSQAYPLPEVRGGFAHASGGVTSSQAPVGPRPFQASQGAAGQYPSSHRGHISSHPDSLPRLSNARTSSPIRGNPPVLTSLNSIHVLPRPPRSPRAPPAPQHPIRSSPPPRVPARRISKNTRPQVSSLPSSWDKTPPTTQRGRTVKLTQEGSQYRRETELESRKKSRLAQYNMQKKDMKARRGIAMANVAAGAAWDHG</sequence>
<evidence type="ECO:0000313" key="3">
    <source>
        <dbReference type="Proteomes" id="UP000275078"/>
    </source>
</evidence>
<feature type="compositionally biased region" description="Polar residues" evidence="1">
    <location>
        <begin position="429"/>
        <end position="440"/>
    </location>
</feature>
<evidence type="ECO:0000256" key="1">
    <source>
        <dbReference type="SAM" id="MobiDB-lite"/>
    </source>
</evidence>
<feature type="compositionally biased region" description="Low complexity" evidence="1">
    <location>
        <begin position="184"/>
        <end position="193"/>
    </location>
</feature>
<dbReference type="Proteomes" id="UP000275078">
    <property type="component" value="Unassembled WGS sequence"/>
</dbReference>
<organism evidence="2 3">
    <name type="scientific">Ascobolus immersus RN42</name>
    <dbReference type="NCBI Taxonomy" id="1160509"/>
    <lineage>
        <taxon>Eukaryota</taxon>
        <taxon>Fungi</taxon>
        <taxon>Dikarya</taxon>
        <taxon>Ascomycota</taxon>
        <taxon>Pezizomycotina</taxon>
        <taxon>Pezizomycetes</taxon>
        <taxon>Pezizales</taxon>
        <taxon>Ascobolaceae</taxon>
        <taxon>Ascobolus</taxon>
    </lineage>
</organism>
<feature type="compositionally biased region" description="Basic and acidic residues" evidence="1">
    <location>
        <begin position="1"/>
        <end position="21"/>
    </location>
</feature>
<feature type="compositionally biased region" description="Polar residues" evidence="1">
    <location>
        <begin position="257"/>
        <end position="269"/>
    </location>
</feature>
<feature type="region of interest" description="Disordered" evidence="1">
    <location>
        <begin position="316"/>
        <end position="560"/>
    </location>
</feature>
<reference evidence="2 3" key="1">
    <citation type="journal article" date="2018" name="Nat. Ecol. Evol.">
        <title>Pezizomycetes genomes reveal the molecular basis of ectomycorrhizal truffle lifestyle.</title>
        <authorList>
            <person name="Murat C."/>
            <person name="Payen T."/>
            <person name="Noel B."/>
            <person name="Kuo A."/>
            <person name="Morin E."/>
            <person name="Chen J."/>
            <person name="Kohler A."/>
            <person name="Krizsan K."/>
            <person name="Balestrini R."/>
            <person name="Da Silva C."/>
            <person name="Montanini B."/>
            <person name="Hainaut M."/>
            <person name="Levati E."/>
            <person name="Barry K.W."/>
            <person name="Belfiori B."/>
            <person name="Cichocki N."/>
            <person name="Clum A."/>
            <person name="Dockter R.B."/>
            <person name="Fauchery L."/>
            <person name="Guy J."/>
            <person name="Iotti M."/>
            <person name="Le Tacon F."/>
            <person name="Lindquist E.A."/>
            <person name="Lipzen A."/>
            <person name="Malagnac F."/>
            <person name="Mello A."/>
            <person name="Molinier V."/>
            <person name="Miyauchi S."/>
            <person name="Poulain J."/>
            <person name="Riccioni C."/>
            <person name="Rubini A."/>
            <person name="Sitrit Y."/>
            <person name="Splivallo R."/>
            <person name="Traeger S."/>
            <person name="Wang M."/>
            <person name="Zifcakova L."/>
            <person name="Wipf D."/>
            <person name="Zambonelli A."/>
            <person name="Paolocci F."/>
            <person name="Nowrousian M."/>
            <person name="Ottonello S."/>
            <person name="Baldrian P."/>
            <person name="Spatafora J.W."/>
            <person name="Henrissat B."/>
            <person name="Nagy L.G."/>
            <person name="Aury J.M."/>
            <person name="Wincker P."/>
            <person name="Grigoriev I.V."/>
            <person name="Bonfante P."/>
            <person name="Martin F.M."/>
        </authorList>
    </citation>
    <scope>NUCLEOTIDE SEQUENCE [LARGE SCALE GENOMIC DNA]</scope>
    <source>
        <strain evidence="2 3">RN42</strain>
    </source>
</reference>
<feature type="compositionally biased region" description="Pro residues" evidence="1">
    <location>
        <begin position="482"/>
        <end position="506"/>
    </location>
</feature>
<keyword evidence="3" id="KW-1185">Reference proteome</keyword>
<feature type="compositionally biased region" description="Low complexity" evidence="1">
    <location>
        <begin position="351"/>
        <end position="363"/>
    </location>
</feature>
<feature type="compositionally biased region" description="Pro residues" evidence="1">
    <location>
        <begin position="226"/>
        <end position="243"/>
    </location>
</feature>
<accession>A0A3N4HHW4</accession>
<feature type="compositionally biased region" description="Basic and acidic residues" evidence="1">
    <location>
        <begin position="547"/>
        <end position="557"/>
    </location>
</feature>
<evidence type="ECO:0000313" key="2">
    <source>
        <dbReference type="EMBL" id="RPA71861.1"/>
    </source>
</evidence>
<proteinExistence type="predicted"/>